<name>A0AAP0R743_LIQFO</name>
<feature type="compositionally biased region" description="Polar residues" evidence="1">
    <location>
        <begin position="147"/>
        <end position="156"/>
    </location>
</feature>
<protein>
    <submittedName>
        <fullName evidence="2">Uncharacterized protein</fullName>
    </submittedName>
</protein>
<keyword evidence="3" id="KW-1185">Reference proteome</keyword>
<accession>A0AAP0R743</accession>
<proteinExistence type="predicted"/>
<gene>
    <name evidence="2" type="ORF">L1049_002936</name>
</gene>
<dbReference type="AlphaFoldDB" id="A0AAP0R743"/>
<evidence type="ECO:0000313" key="2">
    <source>
        <dbReference type="EMBL" id="KAK9272562.1"/>
    </source>
</evidence>
<evidence type="ECO:0000313" key="3">
    <source>
        <dbReference type="Proteomes" id="UP001415857"/>
    </source>
</evidence>
<feature type="region of interest" description="Disordered" evidence="1">
    <location>
        <begin position="125"/>
        <end position="189"/>
    </location>
</feature>
<dbReference type="EMBL" id="JBBPBK010000013">
    <property type="protein sequence ID" value="KAK9272562.1"/>
    <property type="molecule type" value="Genomic_DNA"/>
</dbReference>
<comment type="caution">
    <text evidence="2">The sequence shown here is derived from an EMBL/GenBank/DDBJ whole genome shotgun (WGS) entry which is preliminary data.</text>
</comment>
<sequence length="214" mass="23506">MGMDQREIMEKLRDQVDNIRGFSRVSENEEEGVELEGFQHISDDEENPKVTIYGKNGISKIRNGVLVNRHGVPSRVKKSVSFAESGNVTRVFASTHEPISSGDGTSFDGGVSIDDQRELVERLCSEDEEIGGSSSVSEDEEEAQMDNGGSPQTTVDEGNPRRGLRSEGDYEISGHYPGQDGNFVFSPPLPVKMESRADLMKKRKAVKIITSKGP</sequence>
<reference evidence="2 3" key="1">
    <citation type="journal article" date="2024" name="Plant J.">
        <title>Genome sequences and population genomics reveal climatic adaptation and genomic divergence between two closely related sweetgum species.</title>
        <authorList>
            <person name="Xu W.Q."/>
            <person name="Ren C.Q."/>
            <person name="Zhang X.Y."/>
            <person name="Comes H.P."/>
            <person name="Liu X.H."/>
            <person name="Li Y.G."/>
            <person name="Kettle C.J."/>
            <person name="Jalonen R."/>
            <person name="Gaisberger H."/>
            <person name="Ma Y.Z."/>
            <person name="Qiu Y.X."/>
        </authorList>
    </citation>
    <scope>NUCLEOTIDE SEQUENCE [LARGE SCALE GENOMIC DNA]</scope>
    <source>
        <strain evidence="2">Hangzhou</strain>
    </source>
</reference>
<dbReference type="Proteomes" id="UP001415857">
    <property type="component" value="Unassembled WGS sequence"/>
</dbReference>
<evidence type="ECO:0000256" key="1">
    <source>
        <dbReference type="SAM" id="MobiDB-lite"/>
    </source>
</evidence>
<feature type="compositionally biased region" description="Basic and acidic residues" evidence="1">
    <location>
        <begin position="158"/>
        <end position="168"/>
    </location>
</feature>
<organism evidence="2 3">
    <name type="scientific">Liquidambar formosana</name>
    <name type="common">Formosan gum</name>
    <dbReference type="NCBI Taxonomy" id="63359"/>
    <lineage>
        <taxon>Eukaryota</taxon>
        <taxon>Viridiplantae</taxon>
        <taxon>Streptophyta</taxon>
        <taxon>Embryophyta</taxon>
        <taxon>Tracheophyta</taxon>
        <taxon>Spermatophyta</taxon>
        <taxon>Magnoliopsida</taxon>
        <taxon>eudicotyledons</taxon>
        <taxon>Gunneridae</taxon>
        <taxon>Pentapetalae</taxon>
        <taxon>Saxifragales</taxon>
        <taxon>Altingiaceae</taxon>
        <taxon>Liquidambar</taxon>
    </lineage>
</organism>